<dbReference type="Proteomes" id="UP001318860">
    <property type="component" value="Unassembled WGS sequence"/>
</dbReference>
<accession>A0ABR0UN97</accession>
<keyword evidence="3" id="KW-0238">DNA-binding</keyword>
<feature type="coiled-coil region" evidence="6">
    <location>
        <begin position="107"/>
        <end position="161"/>
    </location>
</feature>
<name>A0ABR0UN97_REHGL</name>
<dbReference type="InterPro" id="IPR002100">
    <property type="entry name" value="TF_MADSbox"/>
</dbReference>
<dbReference type="PANTHER" id="PTHR11945:SF776">
    <property type="entry name" value="AGAMOUS-LIKE 50-RELATED"/>
    <property type="match status" value="1"/>
</dbReference>
<comment type="subcellular location">
    <subcellularLocation>
        <location evidence="1">Nucleus</location>
    </subcellularLocation>
</comment>
<dbReference type="Gene3D" id="3.40.1810.10">
    <property type="entry name" value="Transcription factor, MADS-box"/>
    <property type="match status" value="1"/>
</dbReference>
<reference evidence="8 9" key="1">
    <citation type="journal article" date="2021" name="Comput. Struct. Biotechnol. J.">
        <title>De novo genome assembly of the potent medicinal plant Rehmannia glutinosa using nanopore technology.</title>
        <authorList>
            <person name="Ma L."/>
            <person name="Dong C."/>
            <person name="Song C."/>
            <person name="Wang X."/>
            <person name="Zheng X."/>
            <person name="Niu Y."/>
            <person name="Chen S."/>
            <person name="Feng W."/>
        </authorList>
    </citation>
    <scope>NUCLEOTIDE SEQUENCE [LARGE SCALE GENOMIC DNA]</scope>
    <source>
        <strain evidence="8">DH-2019</strain>
    </source>
</reference>
<evidence type="ECO:0000256" key="6">
    <source>
        <dbReference type="SAM" id="Coils"/>
    </source>
</evidence>
<evidence type="ECO:0000256" key="2">
    <source>
        <dbReference type="ARBA" id="ARBA00023015"/>
    </source>
</evidence>
<dbReference type="InterPro" id="IPR036879">
    <property type="entry name" value="TF_MADSbox_sf"/>
</dbReference>
<dbReference type="Pfam" id="PF00319">
    <property type="entry name" value="SRF-TF"/>
    <property type="match status" value="1"/>
</dbReference>
<comment type="caution">
    <text evidence="8">The sequence shown here is derived from an EMBL/GenBank/DDBJ whole genome shotgun (WGS) entry which is preliminary data.</text>
</comment>
<keyword evidence="5" id="KW-0539">Nucleus</keyword>
<proteinExistence type="predicted"/>
<keyword evidence="4" id="KW-0804">Transcription</keyword>
<sequence length="183" mass="21026">MVDIASKKTEKKTMGRRKIEIRKIEKKTSLQVTFTKRRTGLFRKASELCVLCGAEIAILVQSPADKIFAFGHPSVEALIGRFESGGAVSPETGASSFRQFVEQVEGRQKYEEAVRRLEMEKRMKEGEREFWWDEPFEGLELQELEEYAEALEVLRDNVSQRVEALAFASSFPDNDDDEGFFRF</sequence>
<dbReference type="PROSITE" id="PS50066">
    <property type="entry name" value="MADS_BOX_2"/>
    <property type="match status" value="1"/>
</dbReference>
<dbReference type="EMBL" id="JABTTQ020002417">
    <property type="protein sequence ID" value="KAK6124082.1"/>
    <property type="molecule type" value="Genomic_DNA"/>
</dbReference>
<dbReference type="SUPFAM" id="SSF55455">
    <property type="entry name" value="SRF-like"/>
    <property type="match status" value="1"/>
</dbReference>
<dbReference type="SMART" id="SM00432">
    <property type="entry name" value="MADS"/>
    <property type="match status" value="1"/>
</dbReference>
<gene>
    <name evidence="8" type="ORF">DH2020_042167</name>
</gene>
<evidence type="ECO:0000256" key="1">
    <source>
        <dbReference type="ARBA" id="ARBA00004123"/>
    </source>
</evidence>
<evidence type="ECO:0000313" key="9">
    <source>
        <dbReference type="Proteomes" id="UP001318860"/>
    </source>
</evidence>
<dbReference type="PRINTS" id="PR00404">
    <property type="entry name" value="MADSDOMAIN"/>
</dbReference>
<evidence type="ECO:0000256" key="4">
    <source>
        <dbReference type="ARBA" id="ARBA00023163"/>
    </source>
</evidence>
<evidence type="ECO:0000256" key="3">
    <source>
        <dbReference type="ARBA" id="ARBA00023125"/>
    </source>
</evidence>
<keyword evidence="6" id="KW-0175">Coiled coil</keyword>
<keyword evidence="9" id="KW-1185">Reference proteome</keyword>
<evidence type="ECO:0000256" key="5">
    <source>
        <dbReference type="ARBA" id="ARBA00023242"/>
    </source>
</evidence>
<organism evidence="8 9">
    <name type="scientific">Rehmannia glutinosa</name>
    <name type="common">Chinese foxglove</name>
    <dbReference type="NCBI Taxonomy" id="99300"/>
    <lineage>
        <taxon>Eukaryota</taxon>
        <taxon>Viridiplantae</taxon>
        <taxon>Streptophyta</taxon>
        <taxon>Embryophyta</taxon>
        <taxon>Tracheophyta</taxon>
        <taxon>Spermatophyta</taxon>
        <taxon>Magnoliopsida</taxon>
        <taxon>eudicotyledons</taxon>
        <taxon>Gunneridae</taxon>
        <taxon>Pentapetalae</taxon>
        <taxon>asterids</taxon>
        <taxon>lamiids</taxon>
        <taxon>Lamiales</taxon>
        <taxon>Orobanchaceae</taxon>
        <taxon>Rehmannieae</taxon>
        <taxon>Rehmannia</taxon>
    </lineage>
</organism>
<dbReference type="PANTHER" id="PTHR11945">
    <property type="entry name" value="MADS BOX PROTEIN"/>
    <property type="match status" value="1"/>
</dbReference>
<keyword evidence="2" id="KW-0805">Transcription regulation</keyword>
<evidence type="ECO:0000259" key="7">
    <source>
        <dbReference type="PROSITE" id="PS50066"/>
    </source>
</evidence>
<evidence type="ECO:0000313" key="8">
    <source>
        <dbReference type="EMBL" id="KAK6124082.1"/>
    </source>
</evidence>
<protein>
    <recommendedName>
        <fullName evidence="7">MADS-box domain-containing protein</fullName>
    </recommendedName>
</protein>
<feature type="domain" description="MADS-box" evidence="7">
    <location>
        <begin position="14"/>
        <end position="74"/>
    </location>
</feature>